<dbReference type="PANTHER" id="PTHR30346">
    <property type="entry name" value="TRANSCRIPTIONAL DUAL REGULATOR HCAR-RELATED"/>
    <property type="match status" value="1"/>
</dbReference>
<comment type="caution">
    <text evidence="7">The sequence shown here is derived from an EMBL/GenBank/DDBJ whole genome shotgun (WGS) entry which is preliminary data.</text>
</comment>
<organism evidence="7 8">
    <name type="scientific">Rubricoccus marinus</name>
    <dbReference type="NCBI Taxonomy" id="716817"/>
    <lineage>
        <taxon>Bacteria</taxon>
        <taxon>Pseudomonadati</taxon>
        <taxon>Rhodothermota</taxon>
        <taxon>Rhodothermia</taxon>
        <taxon>Rhodothermales</taxon>
        <taxon>Rubricoccaceae</taxon>
        <taxon>Rubricoccus</taxon>
    </lineage>
</organism>
<dbReference type="InParanoid" id="A0A259U260"/>
<keyword evidence="5" id="KW-0804">Transcription</keyword>
<dbReference type="Proteomes" id="UP000216446">
    <property type="component" value="Unassembled WGS sequence"/>
</dbReference>
<evidence type="ECO:0000259" key="6">
    <source>
        <dbReference type="PROSITE" id="PS50931"/>
    </source>
</evidence>
<keyword evidence="3" id="KW-0238">DNA-binding</keyword>
<proteinExistence type="inferred from homology"/>
<keyword evidence="4" id="KW-0010">Activator</keyword>
<dbReference type="InterPro" id="IPR005119">
    <property type="entry name" value="LysR_subst-bd"/>
</dbReference>
<dbReference type="Pfam" id="PF03466">
    <property type="entry name" value="LysR_substrate"/>
    <property type="match status" value="1"/>
</dbReference>
<reference evidence="7 8" key="1">
    <citation type="submission" date="2016-11" db="EMBL/GenBank/DDBJ databases">
        <title>Study of marine rhodopsin-containing bacteria.</title>
        <authorList>
            <person name="Yoshizawa S."/>
            <person name="Kumagai Y."/>
            <person name="Kogure K."/>
        </authorList>
    </citation>
    <scope>NUCLEOTIDE SEQUENCE [LARGE SCALE GENOMIC DNA]</scope>
    <source>
        <strain evidence="7 8">SG-29</strain>
    </source>
</reference>
<dbReference type="PROSITE" id="PS50931">
    <property type="entry name" value="HTH_LYSR"/>
    <property type="match status" value="1"/>
</dbReference>
<dbReference type="SUPFAM" id="SSF46785">
    <property type="entry name" value="Winged helix' DNA-binding domain"/>
    <property type="match status" value="1"/>
</dbReference>
<dbReference type="Gene3D" id="3.40.190.10">
    <property type="entry name" value="Periplasmic binding protein-like II"/>
    <property type="match status" value="2"/>
</dbReference>
<dbReference type="GO" id="GO:0003700">
    <property type="term" value="F:DNA-binding transcription factor activity"/>
    <property type="evidence" value="ECO:0007669"/>
    <property type="project" value="InterPro"/>
</dbReference>
<gene>
    <name evidence="7" type="ORF">BSZ36_14215</name>
</gene>
<dbReference type="InterPro" id="IPR036390">
    <property type="entry name" value="WH_DNA-bd_sf"/>
</dbReference>
<dbReference type="PRINTS" id="PR00039">
    <property type="entry name" value="HTHLYSR"/>
</dbReference>
<dbReference type="CDD" id="cd08411">
    <property type="entry name" value="PBP2_OxyR"/>
    <property type="match status" value="1"/>
</dbReference>
<evidence type="ECO:0000313" key="7">
    <source>
        <dbReference type="EMBL" id="OZC04036.1"/>
    </source>
</evidence>
<dbReference type="GO" id="GO:0032993">
    <property type="term" value="C:protein-DNA complex"/>
    <property type="evidence" value="ECO:0007669"/>
    <property type="project" value="TreeGrafter"/>
</dbReference>
<name>A0A259U260_9BACT</name>
<evidence type="ECO:0000256" key="3">
    <source>
        <dbReference type="ARBA" id="ARBA00023125"/>
    </source>
</evidence>
<keyword evidence="8" id="KW-1185">Reference proteome</keyword>
<evidence type="ECO:0000256" key="4">
    <source>
        <dbReference type="ARBA" id="ARBA00023159"/>
    </source>
</evidence>
<dbReference type="AlphaFoldDB" id="A0A259U260"/>
<dbReference type="GO" id="GO:0003677">
    <property type="term" value="F:DNA binding"/>
    <property type="evidence" value="ECO:0007669"/>
    <property type="project" value="UniProtKB-KW"/>
</dbReference>
<dbReference type="PANTHER" id="PTHR30346:SF26">
    <property type="entry name" value="HYDROGEN PEROXIDE-INDUCIBLE GENES ACTIVATOR"/>
    <property type="match status" value="1"/>
</dbReference>
<protein>
    <submittedName>
        <fullName evidence="7">Hydrogen peroxide-inducible genes activator</fullName>
    </submittedName>
</protein>
<accession>A0A259U260</accession>
<dbReference type="RefSeq" id="WP_094550065.1">
    <property type="nucleotide sequence ID" value="NZ_MQWB01000001.1"/>
</dbReference>
<dbReference type="OrthoDB" id="9803735at2"/>
<dbReference type="FunFam" id="1.10.10.10:FF:000001">
    <property type="entry name" value="LysR family transcriptional regulator"/>
    <property type="match status" value="1"/>
</dbReference>
<evidence type="ECO:0000313" key="8">
    <source>
        <dbReference type="Proteomes" id="UP000216446"/>
    </source>
</evidence>
<evidence type="ECO:0000256" key="5">
    <source>
        <dbReference type="ARBA" id="ARBA00023163"/>
    </source>
</evidence>
<dbReference type="FunCoup" id="A0A259U260">
    <property type="interactions" value="170"/>
</dbReference>
<dbReference type="SUPFAM" id="SSF53850">
    <property type="entry name" value="Periplasmic binding protein-like II"/>
    <property type="match status" value="1"/>
</dbReference>
<dbReference type="InterPro" id="IPR036388">
    <property type="entry name" value="WH-like_DNA-bd_sf"/>
</dbReference>
<sequence>MTLSQLRYAVAIDTHRHFGRAAEACYVSQPTLSAGLKRLEEELGIVLFDRSRQPVVPTEAGAEALVRARAVLREAEGLAALTDEQSNEPAGELRIGVIPTVAACLLPLVTGPFAERYPHVSLSIHELTTESILDHLATERIDAGIVATDERAAGLHTEPLYTEQFVAYVGAEHPLASHEVVACDRLAPEEVWLLSEGHCFRDQVLHLCGAAPTKGTGRNVRFESGNLETLRRMVDRAGGVTLLPELSTLYLTADEARRVRPLAEPIPQREVRLVTGRTHLRRTLVAAYADAVREAAGAALAR</sequence>
<dbReference type="InterPro" id="IPR000847">
    <property type="entry name" value="LysR_HTH_N"/>
</dbReference>
<evidence type="ECO:0000256" key="2">
    <source>
        <dbReference type="ARBA" id="ARBA00023015"/>
    </source>
</evidence>
<evidence type="ECO:0000256" key="1">
    <source>
        <dbReference type="ARBA" id="ARBA00009437"/>
    </source>
</evidence>
<feature type="domain" description="HTH lysR-type" evidence="6">
    <location>
        <begin position="1"/>
        <end position="58"/>
    </location>
</feature>
<comment type="similarity">
    <text evidence="1">Belongs to the LysR transcriptional regulatory family.</text>
</comment>
<dbReference type="Gene3D" id="1.10.10.10">
    <property type="entry name" value="Winged helix-like DNA-binding domain superfamily/Winged helix DNA-binding domain"/>
    <property type="match status" value="1"/>
</dbReference>
<dbReference type="EMBL" id="MQWB01000001">
    <property type="protein sequence ID" value="OZC04036.1"/>
    <property type="molecule type" value="Genomic_DNA"/>
</dbReference>
<dbReference type="Pfam" id="PF00126">
    <property type="entry name" value="HTH_1"/>
    <property type="match status" value="1"/>
</dbReference>
<keyword evidence="2" id="KW-0805">Transcription regulation</keyword>